<dbReference type="GO" id="GO:0003988">
    <property type="term" value="F:acetyl-CoA C-acyltransferase activity"/>
    <property type="evidence" value="ECO:0007669"/>
    <property type="project" value="UniProtKB-ARBA"/>
</dbReference>
<dbReference type="PANTHER" id="PTHR43365">
    <property type="entry name" value="BLR7806 PROTEIN"/>
    <property type="match status" value="1"/>
</dbReference>
<dbReference type="Proteomes" id="UP000366819">
    <property type="component" value="Unassembled WGS sequence"/>
</dbReference>
<dbReference type="AlphaFoldDB" id="A0A5E4RLB7"/>
<dbReference type="PANTHER" id="PTHR43365:SF1">
    <property type="entry name" value="ACETYL-COA C-ACYLTRANSFERASE"/>
    <property type="match status" value="1"/>
</dbReference>
<keyword evidence="2 5" id="KW-0808">Transferase</keyword>
<reference evidence="8 9" key="1">
    <citation type="submission" date="2019-08" db="EMBL/GenBank/DDBJ databases">
        <authorList>
            <person name="Peeters C."/>
        </authorList>
    </citation>
    <scope>NUCLEOTIDE SEQUENCE [LARGE SCALE GENOMIC DNA]</scope>
    <source>
        <strain evidence="8 9">LMG 31011</strain>
    </source>
</reference>
<dbReference type="PROSITE" id="PS00737">
    <property type="entry name" value="THIOLASE_2"/>
    <property type="match status" value="1"/>
</dbReference>
<keyword evidence="9" id="KW-1185">Reference proteome</keyword>
<dbReference type="SUPFAM" id="SSF53901">
    <property type="entry name" value="Thiolase-like"/>
    <property type="match status" value="2"/>
</dbReference>
<dbReference type="CDD" id="cd00751">
    <property type="entry name" value="thiolase"/>
    <property type="match status" value="1"/>
</dbReference>
<evidence type="ECO:0000259" key="7">
    <source>
        <dbReference type="Pfam" id="PF02803"/>
    </source>
</evidence>
<dbReference type="EMBL" id="CABPSN010000001">
    <property type="protein sequence ID" value="VVD63743.1"/>
    <property type="molecule type" value="Genomic_DNA"/>
</dbReference>
<dbReference type="Gene3D" id="3.40.47.10">
    <property type="match status" value="2"/>
</dbReference>
<evidence type="ECO:0000256" key="1">
    <source>
        <dbReference type="ARBA" id="ARBA00010982"/>
    </source>
</evidence>
<dbReference type="InterPro" id="IPR020617">
    <property type="entry name" value="Thiolase_C"/>
</dbReference>
<gene>
    <name evidence="8" type="ORF">PAQ31011_00233</name>
</gene>
<keyword evidence="3 5" id="KW-0012">Acyltransferase</keyword>
<dbReference type="InterPro" id="IPR002155">
    <property type="entry name" value="Thiolase"/>
</dbReference>
<dbReference type="NCBIfam" id="TIGR01930">
    <property type="entry name" value="AcCoA-C-Actrans"/>
    <property type="match status" value="1"/>
</dbReference>
<feature type="active site" description="Proton acceptor" evidence="4">
    <location>
        <position position="343"/>
    </location>
</feature>
<protein>
    <submittedName>
        <fullName evidence="8">Acetyl-CoA acetyltransferase</fullName>
    </submittedName>
</protein>
<dbReference type="InterPro" id="IPR020613">
    <property type="entry name" value="Thiolase_CS"/>
</dbReference>
<feature type="active site" description="Acyl-thioester intermediate" evidence="4">
    <location>
        <position position="96"/>
    </location>
</feature>
<feature type="domain" description="Thiolase C-terminal" evidence="7">
    <location>
        <begin position="265"/>
        <end position="386"/>
    </location>
</feature>
<evidence type="ECO:0000259" key="6">
    <source>
        <dbReference type="Pfam" id="PF00108"/>
    </source>
</evidence>
<evidence type="ECO:0000256" key="2">
    <source>
        <dbReference type="ARBA" id="ARBA00022679"/>
    </source>
</evidence>
<evidence type="ECO:0000256" key="5">
    <source>
        <dbReference type="RuleBase" id="RU003557"/>
    </source>
</evidence>
<evidence type="ECO:0000313" key="8">
    <source>
        <dbReference type="EMBL" id="VVD63743.1"/>
    </source>
</evidence>
<evidence type="ECO:0000256" key="4">
    <source>
        <dbReference type="PIRSR" id="PIRSR000429-1"/>
    </source>
</evidence>
<name>A0A5E4RLB7_9BURK</name>
<feature type="domain" description="Thiolase N-terminal" evidence="6">
    <location>
        <begin position="12"/>
        <end position="256"/>
    </location>
</feature>
<dbReference type="InterPro" id="IPR016039">
    <property type="entry name" value="Thiolase-like"/>
</dbReference>
<dbReference type="PIRSF" id="PIRSF000429">
    <property type="entry name" value="Ac-CoA_Ac_transf"/>
    <property type="match status" value="1"/>
</dbReference>
<sequence length="388" mass="40735">MKASALADREPVIVDVVRTPVGRRNGALREWHAAALLAQVLSAVLVRNGVPAGDVDDVVAGCATQVGEQAGNIARTALLMADFPVTVPGTTVQRACGSSQQAIHFADNLIRSGTCDVVIAGGVELMSTTQGGNDDTRYGRRYPESLVERFSMPSMGIAAERIAEHWKLGRSYLDELALRSHALSAAAHDADRFSRQLLPVAGADGQPLTRDEGVRRDTSLEKLASLKPSFREDGKVTAGNASQVSDGAAAILLMTAAKAREYGLRPRAVLRAQLVVGVDPAMMLTGPIPATQQILARAGLALEDIDLFEINEAFASVLGAWLAEIKPDLSRVNVNGGAIAVGHPLGSTGARLMAGLVDELELRGGLYGLQSMCCGGGLGTATIVERVE</sequence>
<dbReference type="RefSeq" id="WP_150574104.1">
    <property type="nucleotide sequence ID" value="NZ_CABPSN010000001.1"/>
</dbReference>
<comment type="similarity">
    <text evidence="1 5">Belongs to the thiolase-like superfamily. Thiolase family.</text>
</comment>
<accession>A0A5E4RLB7</accession>
<evidence type="ECO:0000256" key="3">
    <source>
        <dbReference type="ARBA" id="ARBA00023315"/>
    </source>
</evidence>
<evidence type="ECO:0000313" key="9">
    <source>
        <dbReference type="Proteomes" id="UP000366819"/>
    </source>
</evidence>
<proteinExistence type="inferred from homology"/>
<dbReference type="Pfam" id="PF00108">
    <property type="entry name" value="Thiolase_N"/>
    <property type="match status" value="1"/>
</dbReference>
<dbReference type="OrthoDB" id="8951704at2"/>
<feature type="active site" description="Proton acceptor" evidence="4">
    <location>
        <position position="373"/>
    </location>
</feature>
<dbReference type="InterPro" id="IPR020616">
    <property type="entry name" value="Thiolase_N"/>
</dbReference>
<dbReference type="Pfam" id="PF02803">
    <property type="entry name" value="Thiolase_C"/>
    <property type="match status" value="1"/>
</dbReference>
<organism evidence="8 9">
    <name type="scientific">Pandoraea aquatica</name>
    <dbReference type="NCBI Taxonomy" id="2508290"/>
    <lineage>
        <taxon>Bacteria</taxon>
        <taxon>Pseudomonadati</taxon>
        <taxon>Pseudomonadota</taxon>
        <taxon>Betaproteobacteria</taxon>
        <taxon>Burkholderiales</taxon>
        <taxon>Burkholderiaceae</taxon>
        <taxon>Pandoraea</taxon>
    </lineage>
</organism>